<protein>
    <recommendedName>
        <fullName evidence="1">Methyltransferase domain-containing protein</fullName>
    </recommendedName>
</protein>
<accession>A0A484H624</accession>
<dbReference type="InterPro" id="IPR041698">
    <property type="entry name" value="Methyltransf_25"/>
</dbReference>
<proteinExistence type="predicted"/>
<gene>
    <name evidence="2" type="ORF">RIEGSTA812A_PEG_238</name>
</gene>
<dbReference type="SUPFAM" id="SSF53335">
    <property type="entry name" value="S-adenosyl-L-methionine-dependent methyltransferases"/>
    <property type="match status" value="1"/>
</dbReference>
<name>A0A484H624_9ZZZZ</name>
<dbReference type="EMBL" id="LR026963">
    <property type="protein sequence ID" value="VBB68765.1"/>
    <property type="molecule type" value="Genomic_DNA"/>
</dbReference>
<evidence type="ECO:0000313" key="2">
    <source>
        <dbReference type="EMBL" id="VBB68765.1"/>
    </source>
</evidence>
<dbReference type="NCBIfam" id="NF038261">
    <property type="entry name" value="rhodoquin_RquA"/>
    <property type="match status" value="1"/>
</dbReference>
<sequence>MYPVKAVAMHQTEEKDLVIAESVAVEAGILPFASDSVMIPDYLREVYHWAYLSSLGQAVFDHPLVVHAILWGNMHRLTRAMVAEIQSGQSVLQPACVYGNFSLVLADSVGLKGRLVVTDVAPIQVTNARRKLGHLSQVTIQLSDAARPPGGPYDVVACFFLLHEVPEDYKHRIVDALLSVVTPGGKVVFVDYHQPWPLHPLKPLMSLVFNTLEPFAGELWQREIKSYGFLTGQFSWHKETFFGGLYQKVVARHRVEDAV</sequence>
<reference evidence="2" key="1">
    <citation type="submission" date="2018-10" db="EMBL/GenBank/DDBJ databases">
        <authorList>
            <person name="Gruber-Vodicka H."/>
            <person name="Jaeckle O."/>
        </authorList>
    </citation>
    <scope>NUCLEOTIDE SEQUENCE</scope>
</reference>
<dbReference type="Pfam" id="PF13649">
    <property type="entry name" value="Methyltransf_25"/>
    <property type="match status" value="1"/>
</dbReference>
<dbReference type="Gene3D" id="3.40.50.150">
    <property type="entry name" value="Vaccinia Virus protein VP39"/>
    <property type="match status" value="1"/>
</dbReference>
<organism evidence="2">
    <name type="scientific">invertebrate metagenome</name>
    <dbReference type="NCBI Taxonomy" id="1711999"/>
    <lineage>
        <taxon>unclassified sequences</taxon>
        <taxon>metagenomes</taxon>
        <taxon>organismal metagenomes</taxon>
    </lineage>
</organism>
<evidence type="ECO:0000259" key="1">
    <source>
        <dbReference type="Pfam" id="PF13649"/>
    </source>
</evidence>
<dbReference type="InterPro" id="IPR029063">
    <property type="entry name" value="SAM-dependent_MTases_sf"/>
</dbReference>
<feature type="domain" description="Methyltransferase" evidence="1">
    <location>
        <begin position="91"/>
        <end position="185"/>
    </location>
</feature>
<dbReference type="AlphaFoldDB" id="A0A484H624"/>